<accession>A0ABP8K4W4</accession>
<feature type="compositionally biased region" description="Gly residues" evidence="1">
    <location>
        <begin position="366"/>
        <end position="409"/>
    </location>
</feature>
<feature type="compositionally biased region" description="Basic and acidic residues" evidence="1">
    <location>
        <begin position="451"/>
        <end position="504"/>
    </location>
</feature>
<dbReference type="Proteomes" id="UP001500635">
    <property type="component" value="Unassembled WGS sequence"/>
</dbReference>
<feature type="compositionally biased region" description="Low complexity" evidence="1">
    <location>
        <begin position="563"/>
        <end position="579"/>
    </location>
</feature>
<feature type="compositionally biased region" description="Gly residues" evidence="1">
    <location>
        <begin position="280"/>
        <end position="302"/>
    </location>
</feature>
<organism evidence="2 3">
    <name type="scientific">Tsukamurella soli</name>
    <dbReference type="NCBI Taxonomy" id="644556"/>
    <lineage>
        <taxon>Bacteria</taxon>
        <taxon>Bacillati</taxon>
        <taxon>Actinomycetota</taxon>
        <taxon>Actinomycetes</taxon>
        <taxon>Mycobacteriales</taxon>
        <taxon>Tsukamurellaceae</taxon>
        <taxon>Tsukamurella</taxon>
    </lineage>
</organism>
<evidence type="ECO:0008006" key="4">
    <source>
        <dbReference type="Google" id="ProtNLM"/>
    </source>
</evidence>
<keyword evidence="3" id="KW-1185">Reference proteome</keyword>
<protein>
    <recommendedName>
        <fullName evidence="4">Proteins of 100 residues with WXG</fullName>
    </recommendedName>
</protein>
<proteinExistence type="predicted"/>
<evidence type="ECO:0000313" key="3">
    <source>
        <dbReference type="Proteomes" id="UP001500635"/>
    </source>
</evidence>
<comment type="caution">
    <text evidence="2">The sequence shown here is derived from an EMBL/GenBank/DDBJ whole genome shotgun (WGS) entry which is preliminary data.</text>
</comment>
<feature type="compositionally biased region" description="Low complexity" evidence="1">
    <location>
        <begin position="263"/>
        <end position="279"/>
    </location>
</feature>
<feature type="compositionally biased region" description="Low complexity" evidence="1">
    <location>
        <begin position="303"/>
        <end position="314"/>
    </location>
</feature>
<feature type="compositionally biased region" description="Basic and acidic residues" evidence="1">
    <location>
        <begin position="432"/>
        <end position="442"/>
    </location>
</feature>
<feature type="compositionally biased region" description="Basic and acidic residues" evidence="1">
    <location>
        <begin position="624"/>
        <end position="635"/>
    </location>
</feature>
<name>A0ABP8K4W4_9ACTN</name>
<dbReference type="EMBL" id="BAABFR010000081">
    <property type="protein sequence ID" value="GAA4400646.1"/>
    <property type="molecule type" value="Genomic_DNA"/>
</dbReference>
<sequence>MAVQAPSQVQVQVQVPRAGRGPTVAGELDAILQAGFASLTYFQRMLEIARRVAPGNWPDWQEHFVSRYHRELDIDLDALRADAGVLRAQADTARREKVVQYGCRAAVATAWPDATGTVALRQMDAHQRRAEPIAAVLAAAADALDAVPGAVQGAVTEKVRLIGEFSRSGLAATLPSLTFVAPDSLSGNMSLWRRFAEQLTADIAQFDEIVEQASDKVRDAYQRVCDASKSLDTSIFPLPSFTPPVVEAGRPRVGAVGPGGATVPGSAGNDKSGGAKPAAGSGGAAGAGGAGAQSTAGGGGGARTSAPTAAPTTTAGGGSGAVQPHSSQPFAGAMPASSDRAGFAGVAQPGGGAGRAGMSTGTRMWTGGGGQNGPAGGDPAGSGSGGFGRNGLGTGFGGMGGTGSDGGGMPSWLSSLIPKIAEQLGLGGHESGSGEHGTKTSGDKGAVATDAGEKGAGEKRDGEKGHSDRGAGDKETGDKRGGGKDPGDTADPKDPGAKGDDPKQHGKQPGTTTTTDSAGRTISATLRADGVTVDVTVTWPDGTVDKATLTVDADGASHGPCVGADAKPAAAGAGSAQQGLPDAGATGGGGAPTGGGSGQGGAESGGQQAPRQPEPAQPSGGDKPGGDKPAADKAGGHPGADHTAGGGKQSGYPGPLLGADPKPGGCAPNPPGAGNRTGAEFALTE</sequence>
<evidence type="ECO:0000256" key="1">
    <source>
        <dbReference type="SAM" id="MobiDB-lite"/>
    </source>
</evidence>
<reference evidence="3" key="1">
    <citation type="journal article" date="2019" name="Int. J. Syst. Evol. Microbiol.">
        <title>The Global Catalogue of Microorganisms (GCM) 10K type strain sequencing project: providing services to taxonomists for standard genome sequencing and annotation.</title>
        <authorList>
            <consortium name="The Broad Institute Genomics Platform"/>
            <consortium name="The Broad Institute Genome Sequencing Center for Infectious Disease"/>
            <person name="Wu L."/>
            <person name="Ma J."/>
        </authorList>
    </citation>
    <scope>NUCLEOTIDE SEQUENCE [LARGE SCALE GENOMIC DNA]</scope>
    <source>
        <strain evidence="3">JCM 17688</strain>
    </source>
</reference>
<evidence type="ECO:0000313" key="2">
    <source>
        <dbReference type="EMBL" id="GAA4400646.1"/>
    </source>
</evidence>
<feature type="compositionally biased region" description="Gly residues" evidence="1">
    <location>
        <begin position="585"/>
        <end position="604"/>
    </location>
</feature>
<feature type="region of interest" description="Disordered" evidence="1">
    <location>
        <begin position="246"/>
        <end position="685"/>
    </location>
</feature>
<gene>
    <name evidence="2" type="ORF">GCM10023147_39420</name>
</gene>